<organism evidence="2 3">
    <name type="scientific">Iningainema tapete BLCC-T55</name>
    <dbReference type="NCBI Taxonomy" id="2748662"/>
    <lineage>
        <taxon>Bacteria</taxon>
        <taxon>Bacillati</taxon>
        <taxon>Cyanobacteriota</taxon>
        <taxon>Cyanophyceae</taxon>
        <taxon>Nostocales</taxon>
        <taxon>Scytonemataceae</taxon>
        <taxon>Iningainema tapete</taxon>
    </lineage>
</organism>
<sequence>MSKDVKSVIDEFQSSVNMTDSELESWLETEESKSVGQKDGDDESIGHKSGKHIVEILHKKKDDYSDDDFSHMKKVISYIHRHSAQQPDGDVEHTRWRYSLMNWGHDPLK</sequence>
<dbReference type="PANTHER" id="PTHR40630">
    <property type="entry name" value="POSSIBLE DNA-BINDING PROTEIN"/>
    <property type="match status" value="1"/>
</dbReference>
<feature type="compositionally biased region" description="Basic and acidic residues" evidence="1">
    <location>
        <begin position="30"/>
        <end position="39"/>
    </location>
</feature>
<comment type="caution">
    <text evidence="2">The sequence shown here is derived from an EMBL/GenBank/DDBJ whole genome shotgun (WGS) entry which is preliminary data.</text>
</comment>
<evidence type="ECO:0000313" key="3">
    <source>
        <dbReference type="Proteomes" id="UP000629098"/>
    </source>
</evidence>
<evidence type="ECO:0000256" key="1">
    <source>
        <dbReference type="SAM" id="MobiDB-lite"/>
    </source>
</evidence>
<evidence type="ECO:0000313" key="2">
    <source>
        <dbReference type="EMBL" id="MBD2777238.1"/>
    </source>
</evidence>
<dbReference type="RefSeq" id="WP_190836305.1">
    <property type="nucleotide sequence ID" value="NZ_CAWPPI010000107.1"/>
</dbReference>
<dbReference type="InterPro" id="IPR021487">
    <property type="entry name" value="DUF3140"/>
</dbReference>
<accession>A0A8J6Y130</accession>
<name>A0A8J6Y130_9CYAN</name>
<proteinExistence type="predicted"/>
<dbReference type="Proteomes" id="UP000629098">
    <property type="component" value="Unassembled WGS sequence"/>
</dbReference>
<dbReference type="Pfam" id="PF11338">
    <property type="entry name" value="DUF3140"/>
    <property type="match status" value="1"/>
</dbReference>
<reference evidence="2" key="1">
    <citation type="submission" date="2020-09" db="EMBL/GenBank/DDBJ databases">
        <title>Iningainema tapete sp. nov. (Scytonemataceae, Cyanobacteria) from greenhouses in central Florida (USA) produces two types of nodularin with biosynthetic potential for microcystin-LR and anabaenopeptins.</title>
        <authorList>
            <person name="Berthold D.E."/>
            <person name="Lefler F.W."/>
            <person name="Huang I.-S."/>
            <person name="Abdulla H."/>
            <person name="Zimba P.V."/>
            <person name="Laughinghouse H.D. IV."/>
        </authorList>
    </citation>
    <scope>NUCLEOTIDE SEQUENCE</scope>
    <source>
        <strain evidence="2">BLCCT55</strain>
    </source>
</reference>
<dbReference type="AlphaFoldDB" id="A0A8J6Y130"/>
<protein>
    <submittedName>
        <fullName evidence="2">DUF3140 domain-containing protein</fullName>
    </submittedName>
</protein>
<feature type="region of interest" description="Disordered" evidence="1">
    <location>
        <begin position="20"/>
        <end position="50"/>
    </location>
</feature>
<gene>
    <name evidence="2" type="ORF">ICL16_35630</name>
</gene>
<keyword evidence="3" id="KW-1185">Reference proteome</keyword>
<dbReference type="PANTHER" id="PTHR40630:SF1">
    <property type="entry name" value="DNA-BINDING PROTEIN"/>
    <property type="match status" value="1"/>
</dbReference>
<dbReference type="EMBL" id="JACXAE010000107">
    <property type="protein sequence ID" value="MBD2777238.1"/>
    <property type="molecule type" value="Genomic_DNA"/>
</dbReference>